<dbReference type="InterPro" id="IPR029063">
    <property type="entry name" value="SAM-dependent_MTases_sf"/>
</dbReference>
<dbReference type="EMBL" id="CP011005">
    <property type="protein sequence ID" value="AJT42983.1"/>
    <property type="molecule type" value="Genomic_DNA"/>
</dbReference>
<protein>
    <submittedName>
        <fullName evidence="4">UbiE/COQ5 family methyltransferase</fullName>
    </submittedName>
</protein>
<dbReference type="CDD" id="cd02440">
    <property type="entry name" value="AdoMet_MTases"/>
    <property type="match status" value="1"/>
</dbReference>
<dbReference type="AlphaFoldDB" id="A0A0D4C2Z4"/>
<dbReference type="PATRIC" id="fig|1618207.4.peg.1657"/>
<dbReference type="HOGENOM" id="CLU_037990_2_2_11"/>
<evidence type="ECO:0000313" key="4">
    <source>
        <dbReference type="EMBL" id="AJT42983.1"/>
    </source>
</evidence>
<evidence type="ECO:0000259" key="3">
    <source>
        <dbReference type="Pfam" id="PF13649"/>
    </source>
</evidence>
<dbReference type="KEGG" id="ari:UM93_08190"/>
<organism evidence="4 5">
    <name type="scientific">Psychromicrobium lacuslunae</name>
    <dbReference type="NCBI Taxonomy" id="1618207"/>
    <lineage>
        <taxon>Bacteria</taxon>
        <taxon>Bacillati</taxon>
        <taxon>Actinomycetota</taxon>
        <taxon>Actinomycetes</taxon>
        <taxon>Micrococcales</taxon>
        <taxon>Micrococcaceae</taxon>
        <taxon>Psychromicrobium</taxon>
    </lineage>
</organism>
<sequence>MSARDPGLAFTDGALQFESWSETLWDPAARTVVQQADLQPGETVLDACCGSGAVTVPAAQAVGPEGSVDGVDLSSGLLALAGKKLAAERILNSTLTHADVTQWRGHRTYDAVLCSYSVFFFAPMDEGVDHLVSLLRPGGRLVLNTWVAGALSPLAELILQAAVIERPRLANVVPLANHNMEMISSAELLSNWLEQRGLNSVRVSTHPLQLSVSAEMAWALVMGSGWRTLLPRDPEAIARVRQNFISSVLQLGEPVAFNSDTLVATAIKP</sequence>
<dbReference type="InterPro" id="IPR041698">
    <property type="entry name" value="Methyltransf_25"/>
</dbReference>
<keyword evidence="5" id="KW-1185">Reference proteome</keyword>
<evidence type="ECO:0000256" key="1">
    <source>
        <dbReference type="ARBA" id="ARBA00022603"/>
    </source>
</evidence>
<name>A0A0D4C2Z4_9MICC</name>
<reference evidence="4 5" key="1">
    <citation type="journal article" date="2015" name="Genome Announc.">
        <title>Complete Genome Sequencing of Protease-Producing Novel Arthrobacter sp. Strain IHBB 11108 Using PacBio Single-Molecule Real-Time Sequencing Technology.</title>
        <authorList>
            <person name="Kiran S."/>
            <person name="Swarnkar M.K."/>
            <person name="Pal M."/>
            <person name="Thakur R."/>
            <person name="Tewari R."/>
            <person name="Singh A.K."/>
            <person name="Gulati A."/>
        </authorList>
    </citation>
    <scope>NUCLEOTIDE SEQUENCE [LARGE SCALE GENOMIC DNA]</scope>
    <source>
        <strain evidence="4 5">IHBB 11108</strain>
    </source>
</reference>
<dbReference type="PANTHER" id="PTHR43861:SF1">
    <property type="entry name" value="TRANS-ACONITATE 2-METHYLTRANSFERASE"/>
    <property type="match status" value="1"/>
</dbReference>
<dbReference type="GO" id="GO:0032259">
    <property type="term" value="P:methylation"/>
    <property type="evidence" value="ECO:0007669"/>
    <property type="project" value="UniProtKB-KW"/>
</dbReference>
<dbReference type="STRING" id="1618207.UM93_08190"/>
<dbReference type="Proteomes" id="UP000061839">
    <property type="component" value="Chromosome"/>
</dbReference>
<keyword evidence="2 4" id="KW-0808">Transferase</keyword>
<gene>
    <name evidence="4" type="ORF">UM93_08190</name>
</gene>
<evidence type="ECO:0000256" key="2">
    <source>
        <dbReference type="ARBA" id="ARBA00022679"/>
    </source>
</evidence>
<evidence type="ECO:0000313" key="5">
    <source>
        <dbReference type="Proteomes" id="UP000061839"/>
    </source>
</evidence>
<dbReference type="PANTHER" id="PTHR43861">
    <property type="entry name" value="TRANS-ACONITATE 2-METHYLTRANSFERASE-RELATED"/>
    <property type="match status" value="1"/>
</dbReference>
<dbReference type="GO" id="GO:0008168">
    <property type="term" value="F:methyltransferase activity"/>
    <property type="evidence" value="ECO:0007669"/>
    <property type="project" value="UniProtKB-KW"/>
</dbReference>
<feature type="domain" description="Methyltransferase" evidence="3">
    <location>
        <begin position="44"/>
        <end position="139"/>
    </location>
</feature>
<accession>A0A0D4C2Z4</accession>
<dbReference type="Pfam" id="PF13649">
    <property type="entry name" value="Methyltransf_25"/>
    <property type="match status" value="1"/>
</dbReference>
<proteinExistence type="predicted"/>
<keyword evidence="1 4" id="KW-0489">Methyltransferase</keyword>
<dbReference type="SUPFAM" id="SSF53335">
    <property type="entry name" value="S-adenosyl-L-methionine-dependent methyltransferases"/>
    <property type="match status" value="1"/>
</dbReference>
<dbReference type="Gene3D" id="3.40.50.150">
    <property type="entry name" value="Vaccinia Virus protein VP39"/>
    <property type="match status" value="1"/>
</dbReference>